<evidence type="ECO:0000313" key="1">
    <source>
        <dbReference type="EMBL" id="EKO53272.1"/>
    </source>
</evidence>
<keyword evidence="2" id="KW-1185">Reference proteome</keyword>
<organism evidence="1 2">
    <name type="scientific">Leptospira kirschneri str. 200802841</name>
    <dbReference type="NCBI Taxonomy" id="1193047"/>
    <lineage>
        <taxon>Bacteria</taxon>
        <taxon>Pseudomonadati</taxon>
        <taxon>Spirochaetota</taxon>
        <taxon>Spirochaetia</taxon>
        <taxon>Leptospirales</taxon>
        <taxon>Leptospiraceae</taxon>
        <taxon>Leptospira</taxon>
    </lineage>
</organism>
<accession>A0A828YAI0</accession>
<gene>
    <name evidence="1" type="ORF">LEP1GSC131_0633</name>
</gene>
<protein>
    <submittedName>
        <fullName evidence="1">Uncharacterized protein</fullName>
    </submittedName>
</protein>
<sequence length="49" mass="5664">MGTLTFRKSFSSNQLIFKSRKWVHFKSNNFISLKEKGETNFGVGRSHSV</sequence>
<name>A0A828YAI0_9LEPT</name>
<dbReference type="AlphaFoldDB" id="A0A828YAI0"/>
<comment type="caution">
    <text evidence="1">The sequence shown here is derived from an EMBL/GenBank/DDBJ whole genome shotgun (WGS) entry which is preliminary data.</text>
</comment>
<reference evidence="1" key="1">
    <citation type="submission" date="2012-10" db="EMBL/GenBank/DDBJ databases">
        <authorList>
            <person name="Harkins D.M."/>
            <person name="Durkin A.S."/>
            <person name="Brinkac L.M."/>
            <person name="Selengut J.D."/>
            <person name="Sanka R."/>
            <person name="DePew J."/>
            <person name="Purushe J."/>
            <person name="Picardeau M."/>
            <person name="Werts C."/>
            <person name="Goarant C."/>
            <person name="Vinetz J.M."/>
            <person name="Sutton G.G."/>
            <person name="Nelson W.C."/>
            <person name="Fouts D.E."/>
        </authorList>
    </citation>
    <scope>NUCLEOTIDE SEQUENCE [LARGE SCALE GENOMIC DNA]</scope>
    <source>
        <strain evidence="1">200802841</strain>
    </source>
</reference>
<dbReference type="Proteomes" id="UP000006339">
    <property type="component" value="Unassembled WGS sequence"/>
</dbReference>
<evidence type="ECO:0000313" key="2">
    <source>
        <dbReference type="Proteomes" id="UP000006339"/>
    </source>
</evidence>
<proteinExistence type="predicted"/>
<dbReference type="EMBL" id="AKWH02000012">
    <property type="protein sequence ID" value="EKO53272.1"/>
    <property type="molecule type" value="Genomic_DNA"/>
</dbReference>